<dbReference type="SUPFAM" id="SSF50978">
    <property type="entry name" value="WD40 repeat-like"/>
    <property type="match status" value="1"/>
</dbReference>
<evidence type="ECO:0000256" key="1">
    <source>
        <dbReference type="ARBA" id="ARBA00002730"/>
    </source>
</evidence>
<feature type="region of interest" description="Disordered" evidence="14">
    <location>
        <begin position="235"/>
        <end position="279"/>
    </location>
</feature>
<dbReference type="Pfam" id="PF12937">
    <property type="entry name" value="F-box-like"/>
    <property type="match status" value="1"/>
</dbReference>
<feature type="repeat" description="WD" evidence="13">
    <location>
        <begin position="426"/>
        <end position="465"/>
    </location>
</feature>
<evidence type="ECO:0000256" key="10">
    <source>
        <dbReference type="ARBA" id="ARBA00038415"/>
    </source>
</evidence>
<proteinExistence type="inferred from homology"/>
<name>A0A2B7XBK6_9EURO</name>
<protein>
    <recommendedName>
        <fullName evidence="11">Mitochondrial division protein 1</fullName>
    </recommendedName>
    <alternativeName>
        <fullName evidence="5">Probable E3 ubiquitin ligase complex SCF subunit sconB</fullName>
    </alternativeName>
    <alternativeName>
        <fullName evidence="9">Sulfur controller B</fullName>
    </alternativeName>
    <alternativeName>
        <fullName evidence="8">Sulfur metabolite repression control protein B</fullName>
    </alternativeName>
</protein>
<dbReference type="InterPro" id="IPR036047">
    <property type="entry name" value="F-box-like_dom_sf"/>
</dbReference>
<dbReference type="InterPro" id="IPR001810">
    <property type="entry name" value="F-box_dom"/>
</dbReference>
<dbReference type="PANTHER" id="PTHR22847">
    <property type="entry name" value="WD40 REPEAT PROTEIN"/>
    <property type="match status" value="1"/>
</dbReference>
<sequence>MEPRFFPRYSSSSQRISMIDPDEESDDNPSGPLPPPASKHNRRSANSTSSSASSHPHSHSHTKSLHTPSKSIPPLHNLHPSAPASPPTPAPSPTPHQRAPSWQSAGEDEDTFLRDARQHFSLLGQAEGQRFLAEILNLCDNQQLSFVYHLVSPRLKKDPFRVLPNELCLRILSFIEEPKTLARASQVSKRWHELLNDDMTWKILCDNHAYRSMSEDTRETFESFTFSLPPNPYDPRFSQRPWHNNDDTLTSNTSTATTPTTSRAPSSLGNSRKRRTKTKSYRSHFKQRYMVEAAWRKGGHSTTKHITPDHGVVTSLHLTSKYIAVALDNAKIHIFNTDGEHQRTLQGHVMGVWAMVPWDDILVSGGCDRDVRVWNMATGESIHKLRGHTSTVRCLKMSNATTAISGSRDTTLRIWDLAKGVCKNVLVGHQASVRCLGIHGDLVVSGSYDTTAKIWSISEGRCLKTLTGHFSQIYAIAFDGKRIATGSLDTSVRIWDPQTGQCHAILQGHTSLVGQLQMRGDTLVTGGSDGSVRVWSLLRMTPIHRLAAHDNSITSLQFDDNRIVSGGSDGRVKIWSLRSGQLVRELSQPAEAVWRVAFEDEKAVIMATRAGRTIMEVWSFAPPDDAFDDVSDTDSQSSPAECGFDKHHQQFNQQDNASTYAVVEAESSSSSAVMSPLTSAALNNSRDLDMQDVFMDANAEQ</sequence>
<keyword evidence="17" id="KW-1185">Reference proteome</keyword>
<evidence type="ECO:0000256" key="7">
    <source>
        <dbReference type="ARBA" id="ARBA00022737"/>
    </source>
</evidence>
<dbReference type="OrthoDB" id="190105at2759"/>
<feature type="compositionally biased region" description="Low complexity" evidence="14">
    <location>
        <begin position="657"/>
        <end position="675"/>
    </location>
</feature>
<dbReference type="PRINTS" id="PR00320">
    <property type="entry name" value="GPROTEINBRPT"/>
</dbReference>
<feature type="domain" description="F-box" evidence="15">
    <location>
        <begin position="157"/>
        <end position="204"/>
    </location>
</feature>
<evidence type="ECO:0000256" key="5">
    <source>
        <dbReference type="ARBA" id="ARBA00015819"/>
    </source>
</evidence>
<dbReference type="SUPFAM" id="SSF81383">
    <property type="entry name" value="F-box domain"/>
    <property type="match status" value="1"/>
</dbReference>
<evidence type="ECO:0000313" key="16">
    <source>
        <dbReference type="EMBL" id="PGH09034.1"/>
    </source>
</evidence>
<dbReference type="InterPro" id="IPR020472">
    <property type="entry name" value="WD40_PAC1"/>
</dbReference>
<dbReference type="GO" id="GO:0005741">
    <property type="term" value="C:mitochondrial outer membrane"/>
    <property type="evidence" value="ECO:0007669"/>
    <property type="project" value="UniProtKB-SubCell"/>
</dbReference>
<evidence type="ECO:0000256" key="9">
    <source>
        <dbReference type="ARBA" id="ARBA00032113"/>
    </source>
</evidence>
<evidence type="ECO:0000313" key="17">
    <source>
        <dbReference type="Proteomes" id="UP000223968"/>
    </source>
</evidence>
<dbReference type="InterPro" id="IPR036322">
    <property type="entry name" value="WD40_repeat_dom_sf"/>
</dbReference>
<evidence type="ECO:0000256" key="13">
    <source>
        <dbReference type="PROSITE-ProRule" id="PRU00221"/>
    </source>
</evidence>
<feature type="repeat" description="WD" evidence="13">
    <location>
        <begin position="546"/>
        <end position="585"/>
    </location>
</feature>
<evidence type="ECO:0000256" key="4">
    <source>
        <dbReference type="ARBA" id="ARBA00011725"/>
    </source>
</evidence>
<dbReference type="Gene3D" id="2.130.10.10">
    <property type="entry name" value="YVTN repeat-like/Quinoprotein amine dehydrogenase"/>
    <property type="match status" value="1"/>
</dbReference>
<keyword evidence="6 13" id="KW-0853">WD repeat</keyword>
<comment type="function">
    <text evidence="12">Involved in mitochondrial fission. Acts as an adapter protein required to form mitochondrial fission complexes. Formation of these complexes is required to promote constriction and fission of the mitochondrial compartment at a late step in mitochondrial division.</text>
</comment>
<feature type="repeat" description="WD" evidence="13">
    <location>
        <begin position="506"/>
        <end position="545"/>
    </location>
</feature>
<evidence type="ECO:0000256" key="3">
    <source>
        <dbReference type="ARBA" id="ARBA00007968"/>
    </source>
</evidence>
<dbReference type="PANTHER" id="PTHR22847:SF637">
    <property type="entry name" value="WD REPEAT DOMAIN 5B"/>
    <property type="match status" value="1"/>
</dbReference>
<evidence type="ECO:0000256" key="8">
    <source>
        <dbReference type="ARBA" id="ARBA00030034"/>
    </source>
</evidence>
<dbReference type="InterPro" id="IPR001680">
    <property type="entry name" value="WD40_rpt"/>
</dbReference>
<dbReference type="SMART" id="SM00256">
    <property type="entry name" value="FBOX"/>
    <property type="match status" value="1"/>
</dbReference>
<evidence type="ECO:0000256" key="11">
    <source>
        <dbReference type="ARBA" id="ARBA00039789"/>
    </source>
</evidence>
<dbReference type="PROSITE" id="PS50181">
    <property type="entry name" value="FBOX"/>
    <property type="match status" value="1"/>
</dbReference>
<evidence type="ECO:0000256" key="6">
    <source>
        <dbReference type="ARBA" id="ARBA00022574"/>
    </source>
</evidence>
<dbReference type="PROSITE" id="PS50294">
    <property type="entry name" value="WD_REPEATS_REGION"/>
    <property type="match status" value="5"/>
</dbReference>
<dbReference type="PROSITE" id="PS00678">
    <property type="entry name" value="WD_REPEATS_1"/>
    <property type="match status" value="2"/>
</dbReference>
<dbReference type="InterPro" id="IPR019775">
    <property type="entry name" value="WD40_repeat_CS"/>
</dbReference>
<gene>
    <name evidence="16" type="ORF">AJ79_05763</name>
</gene>
<feature type="repeat" description="WD" evidence="13">
    <location>
        <begin position="466"/>
        <end position="505"/>
    </location>
</feature>
<dbReference type="SMART" id="SM00320">
    <property type="entry name" value="WD40"/>
    <property type="match status" value="7"/>
</dbReference>
<feature type="region of interest" description="Disordered" evidence="14">
    <location>
        <begin position="653"/>
        <end position="675"/>
    </location>
</feature>
<feature type="repeat" description="WD" evidence="13">
    <location>
        <begin position="385"/>
        <end position="417"/>
    </location>
</feature>
<dbReference type="GO" id="GO:0042393">
    <property type="term" value="F:histone binding"/>
    <property type="evidence" value="ECO:0007669"/>
    <property type="project" value="TreeGrafter"/>
</dbReference>
<feature type="compositionally biased region" description="Pro residues" evidence="14">
    <location>
        <begin position="83"/>
        <end position="94"/>
    </location>
</feature>
<dbReference type="InterPro" id="IPR015943">
    <property type="entry name" value="WD40/YVTN_repeat-like_dom_sf"/>
</dbReference>
<dbReference type="Proteomes" id="UP000223968">
    <property type="component" value="Unassembled WGS sequence"/>
</dbReference>
<feature type="compositionally biased region" description="Low complexity" evidence="14">
    <location>
        <begin position="247"/>
        <end position="268"/>
    </location>
</feature>
<comment type="subcellular location">
    <subcellularLocation>
        <location evidence="2">Mitochondrion outer membrane</location>
        <topology evidence="2">Peripheral membrane protein</topology>
        <orientation evidence="2">Cytoplasmic side</orientation>
    </subcellularLocation>
</comment>
<reference evidence="16 17" key="1">
    <citation type="submission" date="2017-10" db="EMBL/GenBank/DDBJ databases">
        <title>Comparative genomics in systemic dimorphic fungi from Ajellomycetaceae.</title>
        <authorList>
            <person name="Munoz J.F."/>
            <person name="Mcewen J.G."/>
            <person name="Clay O.K."/>
            <person name="Cuomo C.A."/>
        </authorList>
    </citation>
    <scope>NUCLEOTIDE SEQUENCE [LARGE SCALE GENOMIC DNA]</scope>
    <source>
        <strain evidence="16 17">UAMH5409</strain>
    </source>
</reference>
<dbReference type="GO" id="GO:0048188">
    <property type="term" value="C:Set1C/COMPASS complex"/>
    <property type="evidence" value="ECO:0007669"/>
    <property type="project" value="TreeGrafter"/>
</dbReference>
<dbReference type="AlphaFoldDB" id="A0A2B7XBK6"/>
<dbReference type="Pfam" id="PF00400">
    <property type="entry name" value="WD40"/>
    <property type="match status" value="6"/>
</dbReference>
<comment type="subunit">
    <text evidence="4">Component of the SCF(sconB) E3 ubiquitin ligase complex.</text>
</comment>
<comment type="caution">
    <text evidence="16">The sequence shown here is derived from an EMBL/GenBank/DDBJ whole genome shotgun (WGS) entry which is preliminary data.</text>
</comment>
<keyword evidence="7" id="KW-0677">Repeat</keyword>
<dbReference type="STRING" id="1447875.A0A2B7XBK6"/>
<accession>A0A2B7XBK6</accession>
<comment type="similarity">
    <text evidence="10">Belongs to the WD repeat MDV1/CAF4 family.</text>
</comment>
<evidence type="ECO:0000259" key="15">
    <source>
        <dbReference type="PROSITE" id="PS50181"/>
    </source>
</evidence>
<dbReference type="PROSITE" id="PS50082">
    <property type="entry name" value="WD_REPEATS_2"/>
    <property type="match status" value="6"/>
</dbReference>
<feature type="region of interest" description="Disordered" evidence="14">
    <location>
        <begin position="1"/>
        <end position="107"/>
    </location>
</feature>
<dbReference type="CDD" id="cd00200">
    <property type="entry name" value="WD40"/>
    <property type="match status" value="1"/>
</dbReference>
<dbReference type="EMBL" id="PDNB01000095">
    <property type="protein sequence ID" value="PGH09034.1"/>
    <property type="molecule type" value="Genomic_DNA"/>
</dbReference>
<feature type="repeat" description="WD" evidence="13">
    <location>
        <begin position="345"/>
        <end position="384"/>
    </location>
</feature>
<feature type="compositionally biased region" description="Low complexity" evidence="14">
    <location>
        <begin position="44"/>
        <end position="55"/>
    </location>
</feature>
<comment type="function">
    <text evidence="1">Component of the SCF(sconB) E3 ubiquitin ligase complex involved in the regulation of sulfur metabolite repression, probably by mediating the inactivation or degradation of the metR transcription factor.</text>
</comment>
<dbReference type="Gene3D" id="1.20.1280.50">
    <property type="match status" value="1"/>
</dbReference>
<evidence type="ECO:0000256" key="12">
    <source>
        <dbReference type="ARBA" id="ARBA00043913"/>
    </source>
</evidence>
<organism evidence="16 17">
    <name type="scientific">Helicocarpus griseus UAMH5409</name>
    <dbReference type="NCBI Taxonomy" id="1447875"/>
    <lineage>
        <taxon>Eukaryota</taxon>
        <taxon>Fungi</taxon>
        <taxon>Dikarya</taxon>
        <taxon>Ascomycota</taxon>
        <taxon>Pezizomycotina</taxon>
        <taxon>Eurotiomycetes</taxon>
        <taxon>Eurotiomycetidae</taxon>
        <taxon>Onygenales</taxon>
        <taxon>Ajellomycetaceae</taxon>
        <taxon>Helicocarpus</taxon>
    </lineage>
</organism>
<evidence type="ECO:0000256" key="2">
    <source>
        <dbReference type="ARBA" id="ARBA00004570"/>
    </source>
</evidence>
<comment type="similarity">
    <text evidence="3">Belongs to the WD repeat MET30/SCONB/SCON-2 family.</text>
</comment>
<evidence type="ECO:0000256" key="14">
    <source>
        <dbReference type="SAM" id="MobiDB-lite"/>
    </source>
</evidence>